<gene>
    <name evidence="1" type="ORF">FCULG_00010209</name>
</gene>
<keyword evidence="2" id="KW-1185">Reference proteome</keyword>
<name>A0A2T4GDE4_FUSCU</name>
<dbReference type="OMA" id="HVTPRDM"/>
<protein>
    <submittedName>
        <fullName evidence="1">Uncharacterized protein</fullName>
    </submittedName>
</protein>
<evidence type="ECO:0000313" key="2">
    <source>
        <dbReference type="Proteomes" id="UP000241587"/>
    </source>
</evidence>
<feature type="non-terminal residue" evidence="1">
    <location>
        <position position="1"/>
    </location>
</feature>
<dbReference type="AlphaFoldDB" id="A0A2T4GDE4"/>
<proteinExistence type="predicted"/>
<accession>A0A2T4GDE4</accession>
<sequence>DQKNEFLQGTHIFELPRMVMKDVKDRYTRGRANSEYIDMNDEVKTTKTRQDKTKYCLFFCTASILPVNHVTPRDMSTRKDRDHLIGYVKPAAMMATSFVFGGGSPCFDNHELLKKRNERRVSEIF</sequence>
<dbReference type="OrthoDB" id="10275692at2759"/>
<dbReference type="EMBL" id="PVEM01000028">
    <property type="protein sequence ID" value="PTD01606.1"/>
    <property type="molecule type" value="Genomic_DNA"/>
</dbReference>
<reference evidence="1 2" key="1">
    <citation type="submission" date="2018-02" db="EMBL/GenBank/DDBJ databases">
        <title>Fusarium culmorum secondary metabolites in fungal-bacterial-plant interactions.</title>
        <authorList>
            <person name="Schmidt R."/>
        </authorList>
    </citation>
    <scope>NUCLEOTIDE SEQUENCE [LARGE SCALE GENOMIC DNA]</scope>
    <source>
        <strain evidence="1 2">PV</strain>
    </source>
</reference>
<dbReference type="Proteomes" id="UP000241587">
    <property type="component" value="Unassembled WGS sequence"/>
</dbReference>
<comment type="caution">
    <text evidence="1">The sequence shown here is derived from an EMBL/GenBank/DDBJ whole genome shotgun (WGS) entry which is preliminary data.</text>
</comment>
<organism evidence="1 2">
    <name type="scientific">Fusarium culmorum</name>
    <dbReference type="NCBI Taxonomy" id="5516"/>
    <lineage>
        <taxon>Eukaryota</taxon>
        <taxon>Fungi</taxon>
        <taxon>Dikarya</taxon>
        <taxon>Ascomycota</taxon>
        <taxon>Pezizomycotina</taxon>
        <taxon>Sordariomycetes</taxon>
        <taxon>Hypocreomycetidae</taxon>
        <taxon>Hypocreales</taxon>
        <taxon>Nectriaceae</taxon>
        <taxon>Fusarium</taxon>
    </lineage>
</organism>
<evidence type="ECO:0000313" key="1">
    <source>
        <dbReference type="EMBL" id="PTD01606.1"/>
    </source>
</evidence>